<gene>
    <name evidence="4" type="ORF">EVOR1521_LOCUS29976</name>
</gene>
<name>A0AA36NIN2_9DINO</name>
<dbReference type="PANTHER" id="PTHR10566:SF128">
    <property type="entry name" value="UBIB DOMAIN CONTAINING KINASE"/>
    <property type="match status" value="1"/>
</dbReference>
<feature type="transmembrane region" description="Helical" evidence="2">
    <location>
        <begin position="906"/>
        <end position="933"/>
    </location>
</feature>
<comment type="similarity">
    <text evidence="1">Belongs to the protein kinase superfamily. ADCK protein kinase family.</text>
</comment>
<dbReference type="GO" id="GO:0004672">
    <property type="term" value="F:protein kinase activity"/>
    <property type="evidence" value="ECO:0007669"/>
    <property type="project" value="InterPro"/>
</dbReference>
<dbReference type="PROSITE" id="PS50011">
    <property type="entry name" value="PROTEIN_KINASE_DOM"/>
    <property type="match status" value="1"/>
</dbReference>
<organism evidence="4 5">
    <name type="scientific">Effrenium voratum</name>
    <dbReference type="NCBI Taxonomy" id="2562239"/>
    <lineage>
        <taxon>Eukaryota</taxon>
        <taxon>Sar</taxon>
        <taxon>Alveolata</taxon>
        <taxon>Dinophyceae</taxon>
        <taxon>Suessiales</taxon>
        <taxon>Symbiodiniaceae</taxon>
        <taxon>Effrenium</taxon>
    </lineage>
</organism>
<dbReference type="GO" id="GO:0005524">
    <property type="term" value="F:ATP binding"/>
    <property type="evidence" value="ECO:0007669"/>
    <property type="project" value="InterPro"/>
</dbReference>
<feature type="transmembrane region" description="Helical" evidence="2">
    <location>
        <begin position="939"/>
        <end position="955"/>
    </location>
</feature>
<reference evidence="4" key="1">
    <citation type="submission" date="2023-08" db="EMBL/GenBank/DDBJ databases">
        <authorList>
            <person name="Chen Y."/>
            <person name="Shah S."/>
            <person name="Dougan E. K."/>
            <person name="Thang M."/>
            <person name="Chan C."/>
        </authorList>
    </citation>
    <scope>NUCLEOTIDE SEQUENCE</scope>
</reference>
<keyword evidence="2" id="KW-0812">Transmembrane</keyword>
<sequence length="1115" mass="122795">MPAGDQRQLAIRLRELLTELGPTFVKLGQALSVRPDVLPEVFLEEFQEFQDSVAPFPNEEAVKLVLRELRIGRLSEIFVDFGEAPVAAASLGQVYKGRLSDGSMVAVKVQRPNLAEIVGLDLLLARQLAKLLVRYDDMLPEGWRGNDLVGFVDAFGQRLFEELDYETEVQNAQRFLALYGDQEKLKVPKVYPSLATGKVIVMEWVDGVKLTDAKAIRSLGLDPLTFITVGIECSMRQLLEHGFFHADPHPGNFFVTPQGELCVLDFGLMSEMPKDARLAVIQHIVHLVNRDYVGMANDYYYLGFLSKDVDVRPIAPKLRDYFEPRLGAGVAVSFQTIVDGLTNVVFKNYKFTVPAFYALVVRSLVTLEGLALTIDPKYRVLAAAYPYVARRILLDAELRSSLFELLFNSEGQESRFRWDRAVDLLRESSKSTVAVPGSRPGQADDTALLMNLASSLIEDVAFRRTLVAELATTADVLIADMIGGAVGDAKLRERLGLRLDDQARLEEIRETVNLLAEKVAGRVRSMDAIGMVQAAAGAVQGMWPEDEDEKGARLPTVAGEFLDQLRERAAVRTLKALANWIGEGWWPTSRSPQHVPVLEGLAGREWKAMGQRAPQSPSDSVASVMLPSPFVGWIPPGLRKRQGCFLHDATRFLLADWQERSSSQAHPCTDQDPEGSNVTKADLAAAVVEKLCPQATAPSWTPLQYLWKSRVPLVVVPLLAGLQSLGRAERQDTALSTALDVLLLVFLALGTGYVRLPFSTTWWLVMLAAFATQTRLLLGVATVLSLSVLLTWYGLRLRHAAAVTALWRGATLPRESQLLWQLWDLGVHLIPALVVLYTHAPCLLGGSWRGAAAAALTAPLSLLWLCGLRLGMPGARCELALSRHAYRTSPQLPEQAWRYVHISHGLVCLGWLAALLCPCVLGVTALFALMGAIKQPFTTAWWCLFVLSVWITGADSRRHESPAVEHLKGITCICAATMSMGFYGAQVLAPSAFRSMVMNWAVHPLVHAAPAAKPLLRWAQRDAFWVSARLADCFLHFIPSVIAMYLFCASVTVTTAVMALPLNMVWLACTGARSLEATNQLYGITPPLSKLALNYVYASHWALCTGVAVYCLARD</sequence>
<dbReference type="Proteomes" id="UP001178507">
    <property type="component" value="Unassembled WGS sequence"/>
</dbReference>
<feature type="domain" description="Protein kinase" evidence="3">
    <location>
        <begin position="80"/>
        <end position="416"/>
    </location>
</feature>
<evidence type="ECO:0000313" key="4">
    <source>
        <dbReference type="EMBL" id="CAJ1408697.1"/>
    </source>
</evidence>
<feature type="transmembrane region" description="Helical" evidence="2">
    <location>
        <begin position="1037"/>
        <end position="1060"/>
    </location>
</feature>
<feature type="transmembrane region" description="Helical" evidence="2">
    <location>
        <begin position="818"/>
        <end position="840"/>
    </location>
</feature>
<dbReference type="Pfam" id="PF03109">
    <property type="entry name" value="ABC1"/>
    <property type="match status" value="1"/>
</dbReference>
<dbReference type="PANTHER" id="PTHR10566">
    <property type="entry name" value="CHAPERONE-ACTIVITY OF BC1 COMPLEX CABC1 -RELATED"/>
    <property type="match status" value="1"/>
</dbReference>
<dbReference type="InterPro" id="IPR050154">
    <property type="entry name" value="UbiB_kinase"/>
</dbReference>
<accession>A0AA36NIN2</accession>
<dbReference type="SUPFAM" id="SSF56112">
    <property type="entry name" value="Protein kinase-like (PK-like)"/>
    <property type="match status" value="1"/>
</dbReference>
<evidence type="ECO:0000259" key="3">
    <source>
        <dbReference type="PROSITE" id="PS50011"/>
    </source>
</evidence>
<evidence type="ECO:0000256" key="2">
    <source>
        <dbReference type="SAM" id="Phobius"/>
    </source>
</evidence>
<evidence type="ECO:0000313" key="5">
    <source>
        <dbReference type="Proteomes" id="UP001178507"/>
    </source>
</evidence>
<proteinExistence type="inferred from homology"/>
<evidence type="ECO:0000256" key="1">
    <source>
        <dbReference type="ARBA" id="ARBA00009670"/>
    </source>
</evidence>
<dbReference type="Gene3D" id="1.10.510.10">
    <property type="entry name" value="Transferase(Phosphotransferase) domain 1"/>
    <property type="match status" value="1"/>
</dbReference>
<dbReference type="InterPro" id="IPR004147">
    <property type="entry name" value="ABC1_dom"/>
</dbReference>
<comment type="caution">
    <text evidence="4">The sequence shown here is derived from an EMBL/GenBank/DDBJ whole genome shotgun (WGS) entry which is preliminary data.</text>
</comment>
<dbReference type="InterPro" id="IPR011009">
    <property type="entry name" value="Kinase-like_dom_sf"/>
</dbReference>
<keyword evidence="5" id="KW-1185">Reference proteome</keyword>
<feature type="transmembrane region" description="Helical" evidence="2">
    <location>
        <begin position="734"/>
        <end position="756"/>
    </location>
</feature>
<dbReference type="CDD" id="cd05121">
    <property type="entry name" value="ABC1_ADCK3-like"/>
    <property type="match status" value="1"/>
</dbReference>
<feature type="transmembrane region" description="Helical" evidence="2">
    <location>
        <begin position="776"/>
        <end position="797"/>
    </location>
</feature>
<keyword evidence="2" id="KW-0472">Membrane</keyword>
<feature type="transmembrane region" description="Helical" evidence="2">
    <location>
        <begin position="967"/>
        <end position="985"/>
    </location>
</feature>
<keyword evidence="2" id="KW-1133">Transmembrane helix</keyword>
<dbReference type="InterPro" id="IPR000719">
    <property type="entry name" value="Prot_kinase_dom"/>
</dbReference>
<dbReference type="EMBL" id="CAUJNA010003729">
    <property type="protein sequence ID" value="CAJ1408697.1"/>
    <property type="molecule type" value="Genomic_DNA"/>
</dbReference>
<dbReference type="AlphaFoldDB" id="A0AA36NIN2"/>
<protein>
    <recommendedName>
        <fullName evidence="3">Protein kinase domain-containing protein</fullName>
    </recommendedName>
</protein>